<evidence type="ECO:0000313" key="2">
    <source>
        <dbReference type="EMBL" id="CDK26616.1"/>
    </source>
</evidence>
<accession>W6MJZ3</accession>
<sequence length="83" mass="9693">MVKYSKEDGLSTEKLVKSVIVTALAVFFLFSIPYHFYGIFFDLSLFNFVLVMVHIIIGYNVVWYANSVLLEETDDELELKKYQ</sequence>
<feature type="transmembrane region" description="Helical" evidence="1">
    <location>
        <begin position="44"/>
        <end position="65"/>
    </location>
</feature>
<feature type="transmembrane region" description="Helical" evidence="1">
    <location>
        <begin position="15"/>
        <end position="37"/>
    </location>
</feature>
<keyword evidence="1" id="KW-0812">Transmembrane</keyword>
<reference evidence="2" key="2">
    <citation type="submission" date="2014-02" db="EMBL/GenBank/DDBJ databases">
        <title>Complete DNA sequence of /Kuraishia capsulata/ illustrates novel genomic features among budding yeasts (/Saccharomycotina/).</title>
        <authorList>
            <person name="Morales L."/>
            <person name="Noel B."/>
            <person name="Porcel B."/>
            <person name="Marcet-Houben M."/>
            <person name="Hullo M-F."/>
            <person name="Sacerdot C."/>
            <person name="Tekaia F."/>
            <person name="Leh-Louis V."/>
            <person name="Despons L."/>
            <person name="Khanna V."/>
            <person name="Aury J-M."/>
            <person name="Barbe V."/>
            <person name="Couloux A."/>
            <person name="Labadie K."/>
            <person name="Pelletier E."/>
            <person name="Souciet J-L."/>
            <person name="Boekhout T."/>
            <person name="Gabaldon T."/>
            <person name="Wincker P."/>
            <person name="Dujon B."/>
        </authorList>
    </citation>
    <scope>NUCLEOTIDE SEQUENCE</scope>
    <source>
        <strain evidence="2">CBS 1993</strain>
    </source>
</reference>
<dbReference type="HOGENOM" id="CLU_2542892_0_0_1"/>
<dbReference type="RefSeq" id="XP_022458618.1">
    <property type="nucleotide sequence ID" value="XM_022602855.1"/>
</dbReference>
<keyword evidence="1" id="KW-1133">Transmembrane helix</keyword>
<name>W6MJZ3_9ASCO</name>
<dbReference type="AlphaFoldDB" id="W6MJZ3"/>
<keyword evidence="3" id="KW-1185">Reference proteome</keyword>
<gene>
    <name evidence="2" type="ORF">KUCA_T00002589001</name>
</gene>
<protein>
    <submittedName>
        <fullName evidence="2">Uncharacterized protein</fullName>
    </submittedName>
</protein>
<keyword evidence="1" id="KW-0472">Membrane</keyword>
<organism evidence="2 3">
    <name type="scientific">Kuraishia capsulata CBS 1993</name>
    <dbReference type="NCBI Taxonomy" id="1382522"/>
    <lineage>
        <taxon>Eukaryota</taxon>
        <taxon>Fungi</taxon>
        <taxon>Dikarya</taxon>
        <taxon>Ascomycota</taxon>
        <taxon>Saccharomycotina</taxon>
        <taxon>Pichiomycetes</taxon>
        <taxon>Pichiales</taxon>
        <taxon>Pichiaceae</taxon>
        <taxon>Kuraishia</taxon>
    </lineage>
</organism>
<dbReference type="GeneID" id="34520006"/>
<evidence type="ECO:0000313" key="3">
    <source>
        <dbReference type="Proteomes" id="UP000019384"/>
    </source>
</evidence>
<dbReference type="EMBL" id="HG793127">
    <property type="protein sequence ID" value="CDK26616.1"/>
    <property type="molecule type" value="Genomic_DNA"/>
</dbReference>
<proteinExistence type="predicted"/>
<evidence type="ECO:0000256" key="1">
    <source>
        <dbReference type="SAM" id="Phobius"/>
    </source>
</evidence>
<dbReference type="Proteomes" id="UP000019384">
    <property type="component" value="Unassembled WGS sequence"/>
</dbReference>
<reference evidence="2" key="1">
    <citation type="submission" date="2013-12" db="EMBL/GenBank/DDBJ databases">
        <authorList>
            <person name="Genoscope - CEA"/>
        </authorList>
    </citation>
    <scope>NUCLEOTIDE SEQUENCE</scope>
    <source>
        <strain evidence="2">CBS 1993</strain>
    </source>
</reference>